<evidence type="ECO:0000256" key="4">
    <source>
        <dbReference type="ARBA" id="ARBA00023242"/>
    </source>
</evidence>
<dbReference type="GO" id="GO:0005730">
    <property type="term" value="C:nucleolus"/>
    <property type="evidence" value="ECO:0007669"/>
    <property type="project" value="TreeGrafter"/>
</dbReference>
<dbReference type="GO" id="GO:0003729">
    <property type="term" value="F:mRNA binding"/>
    <property type="evidence" value="ECO:0007669"/>
    <property type="project" value="TreeGrafter"/>
</dbReference>
<evidence type="ECO:0000256" key="1">
    <source>
        <dbReference type="ARBA" id="ARBA00004123"/>
    </source>
</evidence>
<protein>
    <recommendedName>
        <fullName evidence="7">RRM domain-containing protein</fullName>
    </recommendedName>
</protein>
<evidence type="ECO:0000256" key="6">
    <source>
        <dbReference type="SAM" id="MobiDB-lite"/>
    </source>
</evidence>
<evidence type="ECO:0000313" key="9">
    <source>
        <dbReference type="Proteomes" id="UP000650833"/>
    </source>
</evidence>
<sequence length="368" mass="41112">MTATTVATIVDKPKTMVLEIPHTKEEHKVFIGNLSFKTTKESLITFASTSGKVLDATIITKHHRSLGYGFITFETEKEAQKAAKDLDTKSLDGREINVEVARPKLEPTVDEPKKTRKSKRNARRRSSKSATVSSTKEESILKTNKKDIVPVKKEEDVSVEKEVSVKKDIPKVKNEVVATATVVLPAETDATVSTNKQDQEKTAEQIAKEAAARRKRNQKNKKRQNKKKSVEKAARVTEPSKTTLFVANLPYATTDDDLKKIFKDFRLVSAHVARMNNGCSKGYGFVELENEEEQLKALESVKDVVLEGRSIYLKIALSEQKVPAVNDEVVIIKTEVKVEEPIVEIKKEDAPSKDSIVDALKVKDTKKQ</sequence>
<dbReference type="Pfam" id="PF00076">
    <property type="entry name" value="RRM_1"/>
    <property type="match status" value="2"/>
</dbReference>
<evidence type="ECO:0000313" key="8">
    <source>
        <dbReference type="EMBL" id="KAG2207996.1"/>
    </source>
</evidence>
<dbReference type="EMBL" id="JAEPRC010000119">
    <property type="protein sequence ID" value="KAG2207996.1"/>
    <property type="molecule type" value="Genomic_DNA"/>
</dbReference>
<feature type="domain" description="RRM" evidence="7">
    <location>
        <begin position="27"/>
        <end position="103"/>
    </location>
</feature>
<dbReference type="Gene3D" id="3.30.70.330">
    <property type="match status" value="2"/>
</dbReference>
<keyword evidence="2" id="KW-0677">Repeat</keyword>
<dbReference type="PANTHER" id="PTHR48039:SF5">
    <property type="entry name" value="RNA-BINDING PROTEIN 28"/>
    <property type="match status" value="1"/>
</dbReference>
<organism evidence="8 9">
    <name type="scientific">Mucor plumbeus</name>
    <dbReference type="NCBI Taxonomy" id="97098"/>
    <lineage>
        <taxon>Eukaryota</taxon>
        <taxon>Fungi</taxon>
        <taxon>Fungi incertae sedis</taxon>
        <taxon>Mucoromycota</taxon>
        <taxon>Mucoromycotina</taxon>
        <taxon>Mucoromycetes</taxon>
        <taxon>Mucorales</taxon>
        <taxon>Mucorineae</taxon>
        <taxon>Mucoraceae</taxon>
        <taxon>Mucor</taxon>
    </lineage>
</organism>
<keyword evidence="9" id="KW-1185">Reference proteome</keyword>
<feature type="region of interest" description="Disordered" evidence="6">
    <location>
        <begin position="95"/>
        <end position="140"/>
    </location>
</feature>
<gene>
    <name evidence="8" type="ORF">INT46_010362</name>
</gene>
<name>A0A8H7V2R3_9FUNG</name>
<feature type="compositionally biased region" description="Basic residues" evidence="6">
    <location>
        <begin position="114"/>
        <end position="127"/>
    </location>
</feature>
<dbReference type="SUPFAM" id="SSF54928">
    <property type="entry name" value="RNA-binding domain, RBD"/>
    <property type="match status" value="2"/>
</dbReference>
<feature type="domain" description="RRM" evidence="7">
    <location>
        <begin position="242"/>
        <end position="318"/>
    </location>
</feature>
<keyword evidence="3 5" id="KW-0694">RNA-binding</keyword>
<dbReference type="InterPro" id="IPR000504">
    <property type="entry name" value="RRM_dom"/>
</dbReference>
<dbReference type="Proteomes" id="UP000650833">
    <property type="component" value="Unassembled WGS sequence"/>
</dbReference>
<dbReference type="CDD" id="cd00590">
    <property type="entry name" value="RRM_SF"/>
    <property type="match status" value="1"/>
</dbReference>
<feature type="region of interest" description="Disordered" evidence="6">
    <location>
        <begin position="212"/>
        <end position="234"/>
    </location>
</feature>
<dbReference type="PANTHER" id="PTHR48039">
    <property type="entry name" value="RNA-BINDING MOTIF PROTEIN 14B"/>
    <property type="match status" value="1"/>
</dbReference>
<dbReference type="AlphaFoldDB" id="A0A8H7V2R3"/>
<feature type="compositionally biased region" description="Basic residues" evidence="6">
    <location>
        <begin position="213"/>
        <end position="227"/>
    </location>
</feature>
<dbReference type="PROSITE" id="PS50102">
    <property type="entry name" value="RRM"/>
    <property type="match status" value="2"/>
</dbReference>
<dbReference type="SMART" id="SM00360">
    <property type="entry name" value="RRM"/>
    <property type="match status" value="2"/>
</dbReference>
<reference evidence="8" key="1">
    <citation type="submission" date="2020-12" db="EMBL/GenBank/DDBJ databases">
        <title>Metabolic potential, ecology and presence of endohyphal bacteria is reflected in genomic diversity of Mucoromycotina.</title>
        <authorList>
            <person name="Muszewska A."/>
            <person name="Okrasinska A."/>
            <person name="Steczkiewicz K."/>
            <person name="Drgas O."/>
            <person name="Orlowska M."/>
            <person name="Perlinska-Lenart U."/>
            <person name="Aleksandrzak-Piekarczyk T."/>
            <person name="Szatraj K."/>
            <person name="Zielenkiewicz U."/>
            <person name="Pilsyk S."/>
            <person name="Malc E."/>
            <person name="Mieczkowski P."/>
            <person name="Kruszewska J.S."/>
            <person name="Biernat P."/>
            <person name="Pawlowska J."/>
        </authorList>
    </citation>
    <scope>NUCLEOTIDE SEQUENCE</scope>
    <source>
        <strain evidence="8">CBS 226.32</strain>
    </source>
</reference>
<accession>A0A8H7V2R3</accession>
<evidence type="ECO:0000256" key="2">
    <source>
        <dbReference type="ARBA" id="ARBA00022737"/>
    </source>
</evidence>
<dbReference type="InterPro" id="IPR035979">
    <property type="entry name" value="RBD_domain_sf"/>
</dbReference>
<proteinExistence type="predicted"/>
<dbReference type="InterPro" id="IPR051945">
    <property type="entry name" value="RRM_MRD1_RNA_proc_ribogen"/>
</dbReference>
<keyword evidence="4" id="KW-0539">Nucleus</keyword>
<comment type="subcellular location">
    <subcellularLocation>
        <location evidence="1">Nucleus</location>
    </subcellularLocation>
</comment>
<dbReference type="InterPro" id="IPR012677">
    <property type="entry name" value="Nucleotide-bd_a/b_plait_sf"/>
</dbReference>
<comment type="caution">
    <text evidence="8">The sequence shown here is derived from an EMBL/GenBank/DDBJ whole genome shotgun (WGS) entry which is preliminary data.</text>
</comment>
<evidence type="ECO:0000256" key="5">
    <source>
        <dbReference type="PROSITE-ProRule" id="PRU00176"/>
    </source>
</evidence>
<evidence type="ECO:0000256" key="3">
    <source>
        <dbReference type="ARBA" id="ARBA00022884"/>
    </source>
</evidence>
<dbReference type="OrthoDB" id="439808at2759"/>
<feature type="compositionally biased region" description="Basic and acidic residues" evidence="6">
    <location>
        <begin position="95"/>
        <end position="113"/>
    </location>
</feature>
<evidence type="ECO:0000259" key="7">
    <source>
        <dbReference type="PROSITE" id="PS50102"/>
    </source>
</evidence>